<reference evidence="1 2" key="1">
    <citation type="submission" date="2020-10" db="EMBL/GenBank/DDBJ databases">
        <title>The Coptis chinensis genome and diversification of protoberbering-type alkaloids.</title>
        <authorList>
            <person name="Wang B."/>
            <person name="Shu S."/>
            <person name="Song C."/>
            <person name="Liu Y."/>
        </authorList>
    </citation>
    <scope>NUCLEOTIDE SEQUENCE [LARGE SCALE GENOMIC DNA]</scope>
    <source>
        <strain evidence="1">HL-2020</strain>
        <tissue evidence="1">Leaf</tissue>
    </source>
</reference>
<dbReference type="OrthoDB" id="2384430at2759"/>
<evidence type="ECO:0000313" key="2">
    <source>
        <dbReference type="Proteomes" id="UP000631114"/>
    </source>
</evidence>
<proteinExistence type="predicted"/>
<dbReference type="AlphaFoldDB" id="A0A835J0T9"/>
<gene>
    <name evidence="1" type="ORF">IFM89_017908</name>
</gene>
<name>A0A835J0T9_9MAGN</name>
<sequence>MSRAESLCRMWSLTMQGGGSNFQDTLKEAKDGDSSMQILVGQMYYNCYGVSRDTSKGRACFTRAWKSRLSYKRPGYHASD</sequence>
<protein>
    <submittedName>
        <fullName evidence="1">Uncharacterized protein</fullName>
    </submittedName>
</protein>
<organism evidence="1 2">
    <name type="scientific">Coptis chinensis</name>
    <dbReference type="NCBI Taxonomy" id="261450"/>
    <lineage>
        <taxon>Eukaryota</taxon>
        <taxon>Viridiplantae</taxon>
        <taxon>Streptophyta</taxon>
        <taxon>Embryophyta</taxon>
        <taxon>Tracheophyta</taxon>
        <taxon>Spermatophyta</taxon>
        <taxon>Magnoliopsida</taxon>
        <taxon>Ranunculales</taxon>
        <taxon>Ranunculaceae</taxon>
        <taxon>Coptidoideae</taxon>
        <taxon>Coptis</taxon>
    </lineage>
</organism>
<dbReference type="EMBL" id="JADFTS010000001">
    <property type="protein sequence ID" value="KAF9625078.1"/>
    <property type="molecule type" value="Genomic_DNA"/>
</dbReference>
<dbReference type="PANTHER" id="PTHR36792:SF5">
    <property type="entry name" value="SEL1 REPEAT PROTEIN"/>
    <property type="match status" value="1"/>
</dbReference>
<dbReference type="PANTHER" id="PTHR36792">
    <property type="entry name" value="EXPRESSED PROTEIN"/>
    <property type="match status" value="1"/>
</dbReference>
<comment type="caution">
    <text evidence="1">The sequence shown here is derived from an EMBL/GenBank/DDBJ whole genome shotgun (WGS) entry which is preliminary data.</text>
</comment>
<keyword evidence="2" id="KW-1185">Reference proteome</keyword>
<accession>A0A835J0T9</accession>
<evidence type="ECO:0000313" key="1">
    <source>
        <dbReference type="EMBL" id="KAF9625078.1"/>
    </source>
</evidence>
<dbReference type="Proteomes" id="UP000631114">
    <property type="component" value="Unassembled WGS sequence"/>
</dbReference>